<accession>A0A0A9XL19</accession>
<evidence type="ECO:0000313" key="4">
    <source>
        <dbReference type="EMBL" id="JAP97899.1"/>
    </source>
</evidence>
<reference evidence="3" key="2">
    <citation type="submission" date="2014-07" db="EMBL/GenBank/DDBJ databases">
        <authorList>
            <person name="Hull J."/>
        </authorList>
    </citation>
    <scope>NUCLEOTIDE SEQUENCE</scope>
</reference>
<dbReference type="InterPro" id="IPR005135">
    <property type="entry name" value="Endo/exonuclease/phosphatase"/>
</dbReference>
<feature type="domain" description="Endonuclease/exonuclease/phosphatase" evidence="2">
    <location>
        <begin position="133"/>
        <end position="456"/>
    </location>
</feature>
<dbReference type="InterPro" id="IPR036691">
    <property type="entry name" value="Endo/exonu/phosph_ase_sf"/>
</dbReference>
<feature type="region of interest" description="Disordered" evidence="1">
    <location>
        <begin position="340"/>
        <end position="377"/>
    </location>
</feature>
<feature type="compositionally biased region" description="Basic and acidic residues" evidence="1">
    <location>
        <begin position="342"/>
        <end position="377"/>
    </location>
</feature>
<proteinExistence type="predicted"/>
<dbReference type="PANTHER" id="PTHR12121">
    <property type="entry name" value="CARBON CATABOLITE REPRESSOR PROTEIN 4"/>
    <property type="match status" value="1"/>
</dbReference>
<evidence type="ECO:0000256" key="1">
    <source>
        <dbReference type="SAM" id="MobiDB-lite"/>
    </source>
</evidence>
<dbReference type="EMBL" id="GBHO01023253">
    <property type="protein sequence ID" value="JAG20351.1"/>
    <property type="molecule type" value="Transcribed_RNA"/>
</dbReference>
<dbReference type="InterPro" id="IPR050410">
    <property type="entry name" value="CCR4/nocturin_mRNA_transcr"/>
</dbReference>
<organism evidence="3">
    <name type="scientific">Lygus hesperus</name>
    <name type="common">Western plant bug</name>
    <dbReference type="NCBI Taxonomy" id="30085"/>
    <lineage>
        <taxon>Eukaryota</taxon>
        <taxon>Metazoa</taxon>
        <taxon>Ecdysozoa</taxon>
        <taxon>Arthropoda</taxon>
        <taxon>Hexapoda</taxon>
        <taxon>Insecta</taxon>
        <taxon>Pterygota</taxon>
        <taxon>Neoptera</taxon>
        <taxon>Paraneoptera</taxon>
        <taxon>Hemiptera</taxon>
        <taxon>Heteroptera</taxon>
        <taxon>Panheteroptera</taxon>
        <taxon>Cimicomorpha</taxon>
        <taxon>Miridae</taxon>
        <taxon>Mirini</taxon>
        <taxon>Lygus</taxon>
    </lineage>
</organism>
<dbReference type="Pfam" id="PF03372">
    <property type="entry name" value="Exo_endo_phos"/>
    <property type="match status" value="1"/>
</dbReference>
<reference evidence="4" key="3">
    <citation type="journal article" date="2016" name="Gigascience">
        <title>De novo construction of an expanded transcriptome assembly for the western tarnished plant bug, Lygus hesperus.</title>
        <authorList>
            <person name="Tassone E.E."/>
            <person name="Geib S.M."/>
            <person name="Hall B."/>
            <person name="Fabrick J.A."/>
            <person name="Brent C.S."/>
            <person name="Hull J.J."/>
        </authorList>
    </citation>
    <scope>NUCLEOTIDE SEQUENCE</scope>
</reference>
<dbReference type="SUPFAM" id="SSF56219">
    <property type="entry name" value="DNase I-like"/>
    <property type="match status" value="1"/>
</dbReference>
<name>A0A0A9XL19_LYGHE</name>
<evidence type="ECO:0000259" key="2">
    <source>
        <dbReference type="Pfam" id="PF03372"/>
    </source>
</evidence>
<dbReference type="Gene3D" id="3.60.10.10">
    <property type="entry name" value="Endonuclease/exonuclease/phosphatase"/>
    <property type="match status" value="1"/>
</dbReference>
<dbReference type="AlphaFoldDB" id="A0A0A9XL19"/>
<dbReference type="PANTHER" id="PTHR12121:SF34">
    <property type="entry name" value="PROTEIN ANGEL"/>
    <property type="match status" value="1"/>
</dbReference>
<evidence type="ECO:0000313" key="3">
    <source>
        <dbReference type="EMBL" id="JAG20351.1"/>
    </source>
</evidence>
<dbReference type="EMBL" id="GDHC01020729">
    <property type="protein sequence ID" value="JAP97899.1"/>
    <property type="molecule type" value="Transcribed_RNA"/>
</dbReference>
<protein>
    <submittedName>
        <fullName evidence="4">Protein angel 2</fullName>
    </submittedName>
</protein>
<gene>
    <name evidence="4" type="primary">angel2_0</name>
    <name evidence="3" type="ORF">CM83_60800</name>
    <name evidence="4" type="ORF">g.67735</name>
</gene>
<sequence>MTFLNCLNRLISCRNSNPWRFSSTRAPHIAVSLTSEFPVNHRHSSTLNGLSRILSPSYWLPMYNFRQMQDYSAECSTRKKFDDIRRTELLWAKPTIPGGTAPVTVLNHNVLAQDLIELHPHLYRHHNPQDLVWEKRQELLFDEFLSSNADIIALQEVQQDHIEPFYKRLEDHGYSGAFKKRTSSDKTDGCALYYKREVFHLIELEEVEYYQPGIQVLNRPNVAIIAKLRHKLNNKVLVIANTHLLYNPKRWNIRLAQIQILLAEIKRIVGASKSPAILLVGDLNSDPRSPIIRLLEKGYYEAEEPVLPDYLGILPNCTHKSKSKLYNSKLVISLFNDDEEGKESCDKNEIPSDAKADTSKQGESSCKKNHESVQRDSFLKTPESHLLSHNFNFTSTYNFYDENYRSEATTYQDRWINVDYMFYSNMILISRQRLPTVDECVNHIGYIPNTFAPSDHLPLLATYGL</sequence>
<dbReference type="GO" id="GO:0000175">
    <property type="term" value="F:3'-5'-RNA exonuclease activity"/>
    <property type="evidence" value="ECO:0007669"/>
    <property type="project" value="TreeGrafter"/>
</dbReference>
<reference evidence="3" key="1">
    <citation type="journal article" date="2014" name="PLoS ONE">
        <title>Transcriptome-Based Identification of ABC Transporters in the Western Tarnished Plant Bug Lygus hesperus.</title>
        <authorList>
            <person name="Hull J.J."/>
            <person name="Chaney K."/>
            <person name="Geib S.M."/>
            <person name="Fabrick J.A."/>
            <person name="Brent C.S."/>
            <person name="Walsh D."/>
            <person name="Lavine L.C."/>
        </authorList>
    </citation>
    <scope>NUCLEOTIDE SEQUENCE</scope>
</reference>